<dbReference type="InterPro" id="IPR011333">
    <property type="entry name" value="SKP1/BTB/POZ_sf"/>
</dbReference>
<evidence type="ECO:0000259" key="4">
    <source>
        <dbReference type="PROSITE" id="PS50177"/>
    </source>
</evidence>
<keyword evidence="3" id="KW-0694">RNA-binding</keyword>
<protein>
    <submittedName>
        <fullName evidence="5">SKP1-like protein 4</fullName>
    </submittedName>
</protein>
<dbReference type="PANTHER" id="PTHR10693:SF20">
    <property type="entry name" value="AT27578P"/>
    <property type="match status" value="1"/>
</dbReference>
<comment type="pathway">
    <text evidence="1">Protein modification; protein ubiquitination.</text>
</comment>
<sequence length="303" mass="35267">MFVMVFLAFKQWWFHPKLPTRWGVVSPKPSEARANRCELLNIEPPINVFQVGQAFVGWYYYYLLNFPEVIHRFYQKGANKNTRRIREIKKKIASRDYIGCIVEIEVVDTQESPDGGLQVFVDGHITGKDGVRRRFTQTFFLLRLVENKGYFVYNDIFCYVEDSASAAQQALPLPDQAKNITLWSSEGQEFKVDEEVAWMSETLRDMFEEGCEDDCTTLHGINSGTLNSVLEYCKKHCPANMGDSEEELNQWDKEFVKMEDHHLLEVIVATKHMKVKGLIDLCEEVAERVKDFILAKMHRYLDL</sequence>
<dbReference type="GO" id="GO:0005829">
    <property type="term" value="C:cytosol"/>
    <property type="evidence" value="ECO:0007669"/>
    <property type="project" value="TreeGrafter"/>
</dbReference>
<dbReference type="GO" id="GO:0006511">
    <property type="term" value="P:ubiquitin-dependent protein catabolic process"/>
    <property type="evidence" value="ECO:0007669"/>
    <property type="project" value="InterPro"/>
</dbReference>
<dbReference type="SUPFAM" id="SSF81382">
    <property type="entry name" value="Skp1 dimerisation domain-like"/>
    <property type="match status" value="1"/>
</dbReference>
<dbReference type="SMART" id="SM00512">
    <property type="entry name" value="Skp1"/>
    <property type="match status" value="1"/>
</dbReference>
<feature type="domain" description="NTF2" evidence="4">
    <location>
        <begin position="51"/>
        <end position="159"/>
    </location>
</feature>
<dbReference type="SUPFAM" id="SSF54427">
    <property type="entry name" value="NTF2-like"/>
    <property type="match status" value="1"/>
</dbReference>
<evidence type="ECO:0000313" key="5">
    <source>
        <dbReference type="EMBL" id="KAK1278880.1"/>
    </source>
</evidence>
<dbReference type="InterPro" id="IPR036296">
    <property type="entry name" value="SKP1-like_dim_sf"/>
</dbReference>
<dbReference type="Gene3D" id="3.10.450.50">
    <property type="match status" value="1"/>
</dbReference>
<organism evidence="5 6">
    <name type="scientific">Acorus gramineus</name>
    <name type="common">Dwarf sweet flag</name>
    <dbReference type="NCBI Taxonomy" id="55184"/>
    <lineage>
        <taxon>Eukaryota</taxon>
        <taxon>Viridiplantae</taxon>
        <taxon>Streptophyta</taxon>
        <taxon>Embryophyta</taxon>
        <taxon>Tracheophyta</taxon>
        <taxon>Spermatophyta</taxon>
        <taxon>Magnoliopsida</taxon>
        <taxon>Liliopsida</taxon>
        <taxon>Acoraceae</taxon>
        <taxon>Acorus</taxon>
    </lineage>
</organism>
<dbReference type="InterPro" id="IPR016073">
    <property type="entry name" value="Skp1_comp_POZ"/>
</dbReference>
<comment type="caution">
    <text evidence="5">The sequence shown here is derived from an EMBL/GenBank/DDBJ whole genome shotgun (WGS) entry which is preliminary data.</text>
</comment>
<dbReference type="Pfam" id="PF03931">
    <property type="entry name" value="Skp1_POZ"/>
    <property type="match status" value="1"/>
</dbReference>
<dbReference type="AlphaFoldDB" id="A0AAV9BQ35"/>
<evidence type="ECO:0000313" key="6">
    <source>
        <dbReference type="Proteomes" id="UP001179952"/>
    </source>
</evidence>
<dbReference type="GO" id="GO:0003729">
    <property type="term" value="F:mRNA binding"/>
    <property type="evidence" value="ECO:0007669"/>
    <property type="project" value="TreeGrafter"/>
</dbReference>
<dbReference type="PROSITE" id="PS50177">
    <property type="entry name" value="NTF2_DOMAIN"/>
    <property type="match status" value="1"/>
</dbReference>
<dbReference type="InterPro" id="IPR039539">
    <property type="entry name" value="Ras_GTPase_bind_prot"/>
</dbReference>
<dbReference type="InterPro" id="IPR002075">
    <property type="entry name" value="NTF2_dom"/>
</dbReference>
<dbReference type="Pfam" id="PF02136">
    <property type="entry name" value="NTF2"/>
    <property type="match status" value="1"/>
</dbReference>
<accession>A0AAV9BQ35</accession>
<reference evidence="5" key="2">
    <citation type="submission" date="2023-06" db="EMBL/GenBank/DDBJ databases">
        <authorList>
            <person name="Ma L."/>
            <person name="Liu K.-W."/>
            <person name="Li Z."/>
            <person name="Hsiao Y.-Y."/>
            <person name="Qi Y."/>
            <person name="Fu T."/>
            <person name="Tang G."/>
            <person name="Zhang D."/>
            <person name="Sun W.-H."/>
            <person name="Liu D.-K."/>
            <person name="Li Y."/>
            <person name="Chen G.-Z."/>
            <person name="Liu X.-D."/>
            <person name="Liao X.-Y."/>
            <person name="Jiang Y.-T."/>
            <person name="Yu X."/>
            <person name="Hao Y."/>
            <person name="Huang J."/>
            <person name="Zhao X.-W."/>
            <person name="Ke S."/>
            <person name="Chen Y.-Y."/>
            <person name="Wu W.-L."/>
            <person name="Hsu J.-L."/>
            <person name="Lin Y.-F."/>
            <person name="Huang M.-D."/>
            <person name="Li C.-Y."/>
            <person name="Huang L."/>
            <person name="Wang Z.-W."/>
            <person name="Zhao X."/>
            <person name="Zhong W.-Y."/>
            <person name="Peng D.-H."/>
            <person name="Ahmad S."/>
            <person name="Lan S."/>
            <person name="Zhang J.-S."/>
            <person name="Tsai W.-C."/>
            <person name="Van De Peer Y."/>
            <person name="Liu Z.-J."/>
        </authorList>
    </citation>
    <scope>NUCLEOTIDE SEQUENCE</scope>
    <source>
        <strain evidence="5">SCP</strain>
        <tissue evidence="5">Leaves</tissue>
    </source>
</reference>
<dbReference type="SUPFAM" id="SSF54695">
    <property type="entry name" value="POZ domain"/>
    <property type="match status" value="1"/>
</dbReference>
<dbReference type="InterPro" id="IPR032710">
    <property type="entry name" value="NTF2-like_dom_sf"/>
</dbReference>
<evidence type="ECO:0000256" key="2">
    <source>
        <dbReference type="ARBA" id="ARBA00009993"/>
    </source>
</evidence>
<dbReference type="InterPro" id="IPR001232">
    <property type="entry name" value="SKP1-like"/>
</dbReference>
<dbReference type="GO" id="GO:0009867">
    <property type="term" value="P:jasmonic acid mediated signaling pathway"/>
    <property type="evidence" value="ECO:0007669"/>
    <property type="project" value="UniProtKB-ARBA"/>
</dbReference>
<dbReference type="Proteomes" id="UP001179952">
    <property type="component" value="Unassembled WGS sequence"/>
</dbReference>
<dbReference type="EMBL" id="JAUJYN010000002">
    <property type="protein sequence ID" value="KAK1278880.1"/>
    <property type="molecule type" value="Genomic_DNA"/>
</dbReference>
<dbReference type="PANTHER" id="PTHR10693">
    <property type="entry name" value="RAS GTPASE-ACTIVATING PROTEIN-BINDING PROTEIN"/>
    <property type="match status" value="1"/>
</dbReference>
<dbReference type="Gene3D" id="3.30.710.10">
    <property type="entry name" value="Potassium Channel Kv1.1, Chain A"/>
    <property type="match status" value="1"/>
</dbReference>
<proteinExistence type="inferred from homology"/>
<keyword evidence="6" id="KW-1185">Reference proteome</keyword>
<dbReference type="InterPro" id="IPR018222">
    <property type="entry name" value="Nuclear_transport_factor_2_euk"/>
</dbReference>
<dbReference type="GO" id="GO:1990904">
    <property type="term" value="C:ribonucleoprotein complex"/>
    <property type="evidence" value="ECO:0007669"/>
    <property type="project" value="TreeGrafter"/>
</dbReference>
<name>A0AAV9BQ35_ACOGR</name>
<evidence type="ECO:0000256" key="1">
    <source>
        <dbReference type="ARBA" id="ARBA00004906"/>
    </source>
</evidence>
<dbReference type="CDD" id="cd00780">
    <property type="entry name" value="NTF2"/>
    <property type="match status" value="1"/>
</dbReference>
<gene>
    <name evidence="5" type="ORF">QJS04_geneDACA017152</name>
</gene>
<reference evidence="5" key="1">
    <citation type="journal article" date="2023" name="Nat. Commun.">
        <title>Diploid and tetraploid genomes of Acorus and the evolution of monocots.</title>
        <authorList>
            <person name="Ma L."/>
            <person name="Liu K.W."/>
            <person name="Li Z."/>
            <person name="Hsiao Y.Y."/>
            <person name="Qi Y."/>
            <person name="Fu T."/>
            <person name="Tang G.D."/>
            <person name="Zhang D."/>
            <person name="Sun W.H."/>
            <person name="Liu D.K."/>
            <person name="Li Y."/>
            <person name="Chen G.Z."/>
            <person name="Liu X.D."/>
            <person name="Liao X.Y."/>
            <person name="Jiang Y.T."/>
            <person name="Yu X."/>
            <person name="Hao Y."/>
            <person name="Huang J."/>
            <person name="Zhao X.W."/>
            <person name="Ke S."/>
            <person name="Chen Y.Y."/>
            <person name="Wu W.L."/>
            <person name="Hsu J.L."/>
            <person name="Lin Y.F."/>
            <person name="Huang M.D."/>
            <person name="Li C.Y."/>
            <person name="Huang L."/>
            <person name="Wang Z.W."/>
            <person name="Zhao X."/>
            <person name="Zhong W.Y."/>
            <person name="Peng D.H."/>
            <person name="Ahmad S."/>
            <person name="Lan S."/>
            <person name="Zhang J.S."/>
            <person name="Tsai W.C."/>
            <person name="Van de Peer Y."/>
            <person name="Liu Z.J."/>
        </authorList>
    </citation>
    <scope>NUCLEOTIDE SEQUENCE</scope>
    <source>
        <strain evidence="5">SCP</strain>
    </source>
</reference>
<evidence type="ECO:0000256" key="3">
    <source>
        <dbReference type="ARBA" id="ARBA00022884"/>
    </source>
</evidence>
<comment type="similarity">
    <text evidence="2">Belongs to the SKP1 family.</text>
</comment>